<evidence type="ECO:0000259" key="2">
    <source>
        <dbReference type="PROSITE" id="PS50404"/>
    </source>
</evidence>
<organism evidence="4 5">
    <name type="scientific">Stappia indica</name>
    <dbReference type="NCBI Taxonomy" id="538381"/>
    <lineage>
        <taxon>Bacteria</taxon>
        <taxon>Pseudomonadati</taxon>
        <taxon>Pseudomonadota</taxon>
        <taxon>Alphaproteobacteria</taxon>
        <taxon>Hyphomicrobiales</taxon>
        <taxon>Stappiaceae</taxon>
        <taxon>Stappia</taxon>
    </lineage>
</organism>
<dbReference type="SFLD" id="SFLDG00358">
    <property type="entry name" value="Main_(cytGST)"/>
    <property type="match status" value="1"/>
</dbReference>
<sequence length="220" mass="23973">MSDTGSADKLTLHYAPRSRASTTRVLLDELGAPYDLHVLNMRGGELKSPDYLAINPLGKVPALTHGDTVVTESVAIALYAGDLFPQAGLTPAIGDPRRGAYLRWMVFYAACFEPALMDKVLGHDPGPQSPYGTYDKVMETLAEQLGKAPYLLGDEITLADIHWGAALRWTLMFKLVPDLPVFTEYAERITSRPSFQHVFQDEGRLDAEHEAAAAKASGGN</sequence>
<evidence type="ECO:0000256" key="1">
    <source>
        <dbReference type="RuleBase" id="RU003494"/>
    </source>
</evidence>
<dbReference type="InterPro" id="IPR010987">
    <property type="entry name" value="Glutathione-S-Trfase_C-like"/>
</dbReference>
<dbReference type="GO" id="GO:0016740">
    <property type="term" value="F:transferase activity"/>
    <property type="evidence" value="ECO:0007669"/>
    <property type="project" value="UniProtKB-KW"/>
</dbReference>
<accession>A0A285TKM7</accession>
<feature type="domain" description="GST N-terminal" evidence="2">
    <location>
        <begin position="7"/>
        <end position="88"/>
    </location>
</feature>
<evidence type="ECO:0000259" key="3">
    <source>
        <dbReference type="PROSITE" id="PS50405"/>
    </source>
</evidence>
<evidence type="ECO:0000313" key="4">
    <source>
        <dbReference type="EMBL" id="SOC23026.1"/>
    </source>
</evidence>
<dbReference type="PROSITE" id="PS50404">
    <property type="entry name" value="GST_NTER"/>
    <property type="match status" value="1"/>
</dbReference>
<dbReference type="CDD" id="cd03207">
    <property type="entry name" value="GST_C_8"/>
    <property type="match status" value="1"/>
</dbReference>
<dbReference type="SFLD" id="SFLDS00019">
    <property type="entry name" value="Glutathione_Transferase_(cytos"/>
    <property type="match status" value="1"/>
</dbReference>
<reference evidence="4 5" key="1">
    <citation type="submission" date="2017-08" db="EMBL/GenBank/DDBJ databases">
        <authorList>
            <person name="de Groot N.N."/>
        </authorList>
    </citation>
    <scope>NUCLEOTIDE SEQUENCE [LARGE SCALE GENOMIC DNA]</scope>
    <source>
        <strain evidence="4 5">USBA 352</strain>
    </source>
</reference>
<dbReference type="Pfam" id="PF00043">
    <property type="entry name" value="GST_C"/>
    <property type="match status" value="1"/>
</dbReference>
<dbReference type="SUPFAM" id="SSF52833">
    <property type="entry name" value="Thioredoxin-like"/>
    <property type="match status" value="1"/>
</dbReference>
<dbReference type="InterPro" id="IPR036282">
    <property type="entry name" value="Glutathione-S-Trfase_C_sf"/>
</dbReference>
<dbReference type="OrthoDB" id="5740960at2"/>
<keyword evidence="5" id="KW-1185">Reference proteome</keyword>
<dbReference type="EMBL" id="OBML01000012">
    <property type="protein sequence ID" value="SOC23026.1"/>
    <property type="molecule type" value="Genomic_DNA"/>
</dbReference>
<dbReference type="InterPro" id="IPR040079">
    <property type="entry name" value="Glutathione_S-Trfase"/>
</dbReference>
<dbReference type="Pfam" id="PF02798">
    <property type="entry name" value="GST_N"/>
    <property type="match status" value="1"/>
</dbReference>
<dbReference type="PANTHER" id="PTHR44051:SF21">
    <property type="entry name" value="GLUTATHIONE S-TRANSFERASE FAMILY PROTEIN"/>
    <property type="match status" value="1"/>
</dbReference>
<dbReference type="Proteomes" id="UP000219331">
    <property type="component" value="Unassembled WGS sequence"/>
</dbReference>
<dbReference type="InterPro" id="IPR036249">
    <property type="entry name" value="Thioredoxin-like_sf"/>
</dbReference>
<dbReference type="SUPFAM" id="SSF47616">
    <property type="entry name" value="GST C-terminal domain-like"/>
    <property type="match status" value="1"/>
</dbReference>
<dbReference type="PANTHER" id="PTHR44051">
    <property type="entry name" value="GLUTATHIONE S-TRANSFERASE-RELATED"/>
    <property type="match status" value="1"/>
</dbReference>
<gene>
    <name evidence="4" type="ORF">SAMN05421512_112229</name>
</gene>
<dbReference type="InterPro" id="IPR004045">
    <property type="entry name" value="Glutathione_S-Trfase_N"/>
</dbReference>
<evidence type="ECO:0000313" key="5">
    <source>
        <dbReference type="Proteomes" id="UP000219331"/>
    </source>
</evidence>
<dbReference type="CDD" id="cd03046">
    <property type="entry name" value="GST_N_GTT1_like"/>
    <property type="match status" value="1"/>
</dbReference>
<dbReference type="PROSITE" id="PS50405">
    <property type="entry name" value="GST_CTER"/>
    <property type="match status" value="1"/>
</dbReference>
<feature type="domain" description="GST C-terminal" evidence="3">
    <location>
        <begin position="94"/>
        <end position="209"/>
    </location>
</feature>
<keyword evidence="4" id="KW-0808">Transferase</keyword>
<dbReference type="Gene3D" id="1.20.1050.10">
    <property type="match status" value="1"/>
</dbReference>
<dbReference type="AlphaFoldDB" id="A0A285TKM7"/>
<dbReference type="InterPro" id="IPR004046">
    <property type="entry name" value="GST_C"/>
</dbReference>
<dbReference type="SFLD" id="SFLDG01150">
    <property type="entry name" value="Main.1:_Beta-like"/>
    <property type="match status" value="1"/>
</dbReference>
<dbReference type="RefSeq" id="WP_097176223.1">
    <property type="nucleotide sequence ID" value="NZ_OBML01000012.1"/>
</dbReference>
<dbReference type="STRING" id="538381.GCA_001696535_00702"/>
<comment type="similarity">
    <text evidence="1">Belongs to the GST superfamily.</text>
</comment>
<name>A0A285TKM7_9HYPH</name>
<proteinExistence type="inferred from homology"/>
<dbReference type="Gene3D" id="3.40.30.10">
    <property type="entry name" value="Glutaredoxin"/>
    <property type="match status" value="1"/>
</dbReference>
<protein>
    <submittedName>
        <fullName evidence="4">Glutathione S-transferase</fullName>
    </submittedName>
</protein>